<accession>A0A812XCD3</accession>
<dbReference type="GO" id="GO:0016491">
    <property type="term" value="F:oxidoreductase activity"/>
    <property type="evidence" value="ECO:0007669"/>
    <property type="project" value="UniProtKB-KW"/>
</dbReference>
<dbReference type="PANTHER" id="PTHR10696">
    <property type="entry name" value="GAMMA-BUTYROBETAINE HYDROXYLASE-RELATED"/>
    <property type="match status" value="1"/>
</dbReference>
<dbReference type="SUPFAM" id="SSF51197">
    <property type="entry name" value="Clavaminate synthase-like"/>
    <property type="match status" value="1"/>
</dbReference>
<dbReference type="GO" id="GO:0017000">
    <property type="term" value="P:antibiotic biosynthetic process"/>
    <property type="evidence" value="ECO:0007669"/>
    <property type="project" value="UniProtKB-KW"/>
</dbReference>
<keyword evidence="1" id="KW-0560">Oxidoreductase</keyword>
<evidence type="ECO:0000259" key="3">
    <source>
        <dbReference type="Pfam" id="PF02668"/>
    </source>
</evidence>
<dbReference type="AlphaFoldDB" id="A0A812XCD3"/>
<evidence type="ECO:0000313" key="4">
    <source>
        <dbReference type="EMBL" id="CAE7728719.1"/>
    </source>
</evidence>
<feature type="non-terminal residue" evidence="4">
    <location>
        <position position="1"/>
    </location>
</feature>
<comment type="caution">
    <text evidence="4">The sequence shown here is derived from an EMBL/GenBank/DDBJ whole genome shotgun (WGS) entry which is preliminary data.</text>
</comment>
<name>A0A812XCD3_SYMPI</name>
<proteinExistence type="predicted"/>
<dbReference type="Proteomes" id="UP000649617">
    <property type="component" value="Unassembled WGS sequence"/>
</dbReference>
<organism evidence="4 5">
    <name type="scientific">Symbiodinium pilosum</name>
    <name type="common">Dinoflagellate</name>
    <dbReference type="NCBI Taxonomy" id="2952"/>
    <lineage>
        <taxon>Eukaryota</taxon>
        <taxon>Sar</taxon>
        <taxon>Alveolata</taxon>
        <taxon>Dinophyceae</taxon>
        <taxon>Suessiales</taxon>
        <taxon>Symbiodiniaceae</taxon>
        <taxon>Symbiodinium</taxon>
    </lineage>
</organism>
<gene>
    <name evidence="4" type="ORF">SPIL2461_LOCUS20887</name>
</gene>
<evidence type="ECO:0000256" key="1">
    <source>
        <dbReference type="ARBA" id="ARBA00023002"/>
    </source>
</evidence>
<dbReference type="Pfam" id="PF02668">
    <property type="entry name" value="TauD"/>
    <property type="match status" value="1"/>
</dbReference>
<keyword evidence="2" id="KW-0045">Antibiotic biosynthesis</keyword>
<dbReference type="InterPro" id="IPR003819">
    <property type="entry name" value="TauD/TfdA-like"/>
</dbReference>
<dbReference type="OrthoDB" id="272271at2759"/>
<dbReference type="EMBL" id="CAJNIZ010045735">
    <property type="protein sequence ID" value="CAE7728719.1"/>
    <property type="molecule type" value="Genomic_DNA"/>
</dbReference>
<evidence type="ECO:0000256" key="2">
    <source>
        <dbReference type="ARBA" id="ARBA00023194"/>
    </source>
</evidence>
<keyword evidence="5" id="KW-1185">Reference proteome</keyword>
<sequence>MRGQGICDILAMICVRPAAQGGVSKLASAAEIYRRLREKPELFKLLEKGFKYNAQSVEYHPDWRQPPTDHRERPMAYTDANGRPCIQYAKNMVETIMPAYCGTDEEEQVRTALSQLEEVCSDPAVVQHWDLEAGEAYLVDNYRWLHARTEFTDDPASPRLLFRLWLQ</sequence>
<evidence type="ECO:0000313" key="5">
    <source>
        <dbReference type="Proteomes" id="UP000649617"/>
    </source>
</evidence>
<dbReference type="InterPro" id="IPR042098">
    <property type="entry name" value="TauD-like_sf"/>
</dbReference>
<dbReference type="InterPro" id="IPR050411">
    <property type="entry name" value="AlphaKG_dependent_hydroxylases"/>
</dbReference>
<feature type="domain" description="TauD/TfdA-like" evidence="3">
    <location>
        <begin position="9"/>
        <end position="165"/>
    </location>
</feature>
<dbReference type="Gene3D" id="3.60.130.10">
    <property type="entry name" value="Clavaminate synthase-like"/>
    <property type="match status" value="1"/>
</dbReference>
<dbReference type="PANTHER" id="PTHR10696:SF56">
    <property type="entry name" value="TAUD_TFDA-LIKE DOMAIN-CONTAINING PROTEIN"/>
    <property type="match status" value="1"/>
</dbReference>
<reference evidence="4" key="1">
    <citation type="submission" date="2021-02" db="EMBL/GenBank/DDBJ databases">
        <authorList>
            <person name="Dougan E. K."/>
            <person name="Rhodes N."/>
            <person name="Thang M."/>
            <person name="Chan C."/>
        </authorList>
    </citation>
    <scope>NUCLEOTIDE SEQUENCE</scope>
</reference>
<protein>
    <recommendedName>
        <fullName evidence="3">TauD/TfdA-like domain-containing protein</fullName>
    </recommendedName>
</protein>